<evidence type="ECO:0000313" key="3">
    <source>
        <dbReference type="Proteomes" id="UP001530400"/>
    </source>
</evidence>
<keyword evidence="1" id="KW-0732">Signal</keyword>
<evidence type="ECO:0000256" key="1">
    <source>
        <dbReference type="SAM" id="SignalP"/>
    </source>
</evidence>
<feature type="signal peptide" evidence="1">
    <location>
        <begin position="1"/>
        <end position="20"/>
    </location>
</feature>
<dbReference type="Proteomes" id="UP001530400">
    <property type="component" value="Unassembled WGS sequence"/>
</dbReference>
<reference evidence="2 3" key="1">
    <citation type="submission" date="2024-10" db="EMBL/GenBank/DDBJ databases">
        <title>Updated reference genomes for cyclostephanoid diatoms.</title>
        <authorList>
            <person name="Roberts W.R."/>
            <person name="Alverson A.J."/>
        </authorList>
    </citation>
    <scope>NUCLEOTIDE SEQUENCE [LARGE SCALE GENOMIC DNA]</scope>
    <source>
        <strain evidence="2 3">AJA010-31</strain>
    </source>
</reference>
<protein>
    <submittedName>
        <fullName evidence="2">Uncharacterized protein</fullName>
    </submittedName>
</protein>
<accession>A0ABD3P5S2</accession>
<proteinExistence type="predicted"/>
<name>A0ABD3P5S2_9STRA</name>
<gene>
    <name evidence="2" type="ORF">ACHAWO_003266</name>
</gene>
<keyword evidence="3" id="KW-1185">Reference proteome</keyword>
<organism evidence="2 3">
    <name type="scientific">Cyclotella atomus</name>
    <dbReference type="NCBI Taxonomy" id="382360"/>
    <lineage>
        <taxon>Eukaryota</taxon>
        <taxon>Sar</taxon>
        <taxon>Stramenopiles</taxon>
        <taxon>Ochrophyta</taxon>
        <taxon>Bacillariophyta</taxon>
        <taxon>Coscinodiscophyceae</taxon>
        <taxon>Thalassiosirophycidae</taxon>
        <taxon>Stephanodiscales</taxon>
        <taxon>Stephanodiscaceae</taxon>
        <taxon>Cyclotella</taxon>
    </lineage>
</organism>
<feature type="chain" id="PRO_5044892929" evidence="1">
    <location>
        <begin position="21"/>
        <end position="102"/>
    </location>
</feature>
<dbReference type="EMBL" id="JALLPJ020000760">
    <property type="protein sequence ID" value="KAL3783560.1"/>
    <property type="molecule type" value="Genomic_DNA"/>
</dbReference>
<dbReference type="AlphaFoldDB" id="A0ABD3P5S2"/>
<sequence>MAAWISSLMVLPYAVNRCIASDKCSEFSINTRVIEALDSYVVAENGKELTERVEHGDEVFGYTFADMIMMALQLLVLLDALQMFGVSNLNLQDVALMDLSPS</sequence>
<evidence type="ECO:0000313" key="2">
    <source>
        <dbReference type="EMBL" id="KAL3783560.1"/>
    </source>
</evidence>
<comment type="caution">
    <text evidence="2">The sequence shown here is derived from an EMBL/GenBank/DDBJ whole genome shotgun (WGS) entry which is preliminary data.</text>
</comment>